<protein>
    <submittedName>
        <fullName evidence="1">Uncharacterized protein</fullName>
    </submittedName>
</protein>
<dbReference type="EMBL" id="BMAW01003165">
    <property type="protein sequence ID" value="GFS82115.1"/>
    <property type="molecule type" value="Genomic_DNA"/>
</dbReference>
<evidence type="ECO:0000313" key="2">
    <source>
        <dbReference type="Proteomes" id="UP000887013"/>
    </source>
</evidence>
<proteinExistence type="predicted"/>
<name>A0A8X6T7L4_NEPPI</name>
<gene>
    <name evidence="1" type="ORF">NPIL_622881</name>
</gene>
<dbReference type="AlphaFoldDB" id="A0A8X6T7L4"/>
<comment type="caution">
    <text evidence="1">The sequence shown here is derived from an EMBL/GenBank/DDBJ whole genome shotgun (WGS) entry which is preliminary data.</text>
</comment>
<keyword evidence="2" id="KW-1185">Reference proteome</keyword>
<sequence>MKLPFNTKYIISDQPVYEDARNNISHIVYNNQKSITTNNDTDSDRASRAWITEDSAGSREHLILITNNEWFDIIRDAINFYPEQKIRSSTVNRLVSQAIRSHNLISVCIATFFCRMRGYSAAKAEISSLIDTPV</sequence>
<evidence type="ECO:0000313" key="1">
    <source>
        <dbReference type="EMBL" id="GFS82115.1"/>
    </source>
</evidence>
<dbReference type="Proteomes" id="UP000887013">
    <property type="component" value="Unassembled WGS sequence"/>
</dbReference>
<organism evidence="1 2">
    <name type="scientific">Nephila pilipes</name>
    <name type="common">Giant wood spider</name>
    <name type="synonym">Nephila maculata</name>
    <dbReference type="NCBI Taxonomy" id="299642"/>
    <lineage>
        <taxon>Eukaryota</taxon>
        <taxon>Metazoa</taxon>
        <taxon>Ecdysozoa</taxon>
        <taxon>Arthropoda</taxon>
        <taxon>Chelicerata</taxon>
        <taxon>Arachnida</taxon>
        <taxon>Araneae</taxon>
        <taxon>Araneomorphae</taxon>
        <taxon>Entelegynae</taxon>
        <taxon>Araneoidea</taxon>
        <taxon>Nephilidae</taxon>
        <taxon>Nephila</taxon>
    </lineage>
</organism>
<accession>A0A8X6T7L4</accession>
<reference evidence="1" key="1">
    <citation type="submission" date="2020-08" db="EMBL/GenBank/DDBJ databases">
        <title>Multicomponent nature underlies the extraordinary mechanical properties of spider dragline silk.</title>
        <authorList>
            <person name="Kono N."/>
            <person name="Nakamura H."/>
            <person name="Mori M."/>
            <person name="Yoshida Y."/>
            <person name="Ohtoshi R."/>
            <person name="Malay A.D."/>
            <person name="Moran D.A.P."/>
            <person name="Tomita M."/>
            <person name="Numata K."/>
            <person name="Arakawa K."/>
        </authorList>
    </citation>
    <scope>NUCLEOTIDE SEQUENCE</scope>
</reference>